<keyword evidence="4" id="KW-1185">Reference proteome</keyword>
<dbReference type="AlphaFoldDB" id="A0A8B6C2L4"/>
<dbReference type="InterPro" id="IPR021109">
    <property type="entry name" value="Peptidase_aspartic_dom_sf"/>
</dbReference>
<dbReference type="Proteomes" id="UP000596742">
    <property type="component" value="Unassembled WGS sequence"/>
</dbReference>
<accession>A0A8B6C2L4</accession>
<dbReference type="SMART" id="SM00343">
    <property type="entry name" value="ZnF_C2HC"/>
    <property type="match status" value="1"/>
</dbReference>
<dbReference type="Gene3D" id="2.40.70.10">
    <property type="entry name" value="Acid Proteases"/>
    <property type="match status" value="1"/>
</dbReference>
<name>A0A8B6C2L4_MYTGA</name>
<dbReference type="GO" id="GO:0008270">
    <property type="term" value="F:zinc ion binding"/>
    <property type="evidence" value="ECO:0007669"/>
    <property type="project" value="UniProtKB-KW"/>
</dbReference>
<dbReference type="PROSITE" id="PS50158">
    <property type="entry name" value="ZF_CCHC"/>
    <property type="match status" value="1"/>
</dbReference>
<dbReference type="PROSITE" id="PS00141">
    <property type="entry name" value="ASP_PROTEASE"/>
    <property type="match status" value="1"/>
</dbReference>
<evidence type="ECO:0000313" key="4">
    <source>
        <dbReference type="Proteomes" id="UP000596742"/>
    </source>
</evidence>
<dbReference type="OrthoDB" id="115435at2759"/>
<dbReference type="GO" id="GO:0006508">
    <property type="term" value="P:proteolysis"/>
    <property type="evidence" value="ECO:0007669"/>
    <property type="project" value="InterPro"/>
</dbReference>
<evidence type="ECO:0000313" key="3">
    <source>
        <dbReference type="EMBL" id="VDH99416.1"/>
    </source>
</evidence>
<keyword evidence="1" id="KW-0862">Zinc</keyword>
<organism evidence="3 4">
    <name type="scientific">Mytilus galloprovincialis</name>
    <name type="common">Mediterranean mussel</name>
    <dbReference type="NCBI Taxonomy" id="29158"/>
    <lineage>
        <taxon>Eukaryota</taxon>
        <taxon>Metazoa</taxon>
        <taxon>Spiralia</taxon>
        <taxon>Lophotrochozoa</taxon>
        <taxon>Mollusca</taxon>
        <taxon>Bivalvia</taxon>
        <taxon>Autobranchia</taxon>
        <taxon>Pteriomorphia</taxon>
        <taxon>Mytilida</taxon>
        <taxon>Mytiloidea</taxon>
        <taxon>Mytilidae</taxon>
        <taxon>Mytilinae</taxon>
        <taxon>Mytilus</taxon>
    </lineage>
</organism>
<keyword evidence="1" id="KW-0863">Zinc-finger</keyword>
<feature type="domain" description="CCHC-type" evidence="2">
    <location>
        <begin position="74"/>
        <end position="88"/>
    </location>
</feature>
<reference evidence="3" key="1">
    <citation type="submission" date="2018-11" db="EMBL/GenBank/DDBJ databases">
        <authorList>
            <person name="Alioto T."/>
            <person name="Alioto T."/>
        </authorList>
    </citation>
    <scope>NUCLEOTIDE SEQUENCE</scope>
</reference>
<protein>
    <recommendedName>
        <fullName evidence="2">CCHC-type domain-containing protein</fullName>
    </recommendedName>
</protein>
<evidence type="ECO:0000256" key="1">
    <source>
        <dbReference type="PROSITE-ProRule" id="PRU00047"/>
    </source>
</evidence>
<dbReference type="SUPFAM" id="SSF50630">
    <property type="entry name" value="Acid proteases"/>
    <property type="match status" value="1"/>
</dbReference>
<evidence type="ECO:0000259" key="2">
    <source>
        <dbReference type="PROSITE" id="PS50158"/>
    </source>
</evidence>
<dbReference type="InterPro" id="IPR001969">
    <property type="entry name" value="Aspartic_peptidase_AS"/>
</dbReference>
<gene>
    <name evidence="3" type="ORF">MGAL_10B002233</name>
</gene>
<proteinExistence type="predicted"/>
<keyword evidence="1" id="KW-0479">Metal-binding</keyword>
<comment type="caution">
    <text evidence="3">The sequence shown here is derived from an EMBL/GenBank/DDBJ whole genome shotgun (WGS) entry which is preliminary data.</text>
</comment>
<dbReference type="GO" id="GO:0004190">
    <property type="term" value="F:aspartic-type endopeptidase activity"/>
    <property type="evidence" value="ECO:0007669"/>
    <property type="project" value="InterPro"/>
</dbReference>
<dbReference type="GO" id="GO:0003676">
    <property type="term" value="F:nucleic acid binding"/>
    <property type="evidence" value="ECO:0007669"/>
    <property type="project" value="InterPro"/>
</dbReference>
<dbReference type="SUPFAM" id="SSF57756">
    <property type="entry name" value="Retrovirus zinc finger-like domains"/>
    <property type="match status" value="1"/>
</dbReference>
<dbReference type="EMBL" id="UYJE01001140">
    <property type="protein sequence ID" value="VDH99416.1"/>
    <property type="molecule type" value="Genomic_DNA"/>
</dbReference>
<sequence length="203" mass="23350">MSSSDFKQELLRLGHVLDRYEEDLNIFNQQPKKRRSRRKKKPYWYDQEHDIAQQQELPHEPCIPFDNRKKPFICYRCGNEGHIAIGCRVILDHSRKAYNFQQIGAEDRTYASYQQQSSKESPGLLGSPNEVSVKINDITTSALLDTGSTVSTVSETFYNRYLQDQIIQPLDLIIKIECADGKDMPYLGYITASIELPGAATNW</sequence>
<dbReference type="InterPro" id="IPR036875">
    <property type="entry name" value="Znf_CCHC_sf"/>
</dbReference>
<dbReference type="InterPro" id="IPR001878">
    <property type="entry name" value="Znf_CCHC"/>
</dbReference>